<dbReference type="GO" id="GO:0003677">
    <property type="term" value="F:DNA binding"/>
    <property type="evidence" value="ECO:0007669"/>
    <property type="project" value="InterPro"/>
</dbReference>
<dbReference type="EMBL" id="QUAE01000027">
    <property type="protein sequence ID" value="REJ06347.1"/>
    <property type="molecule type" value="Genomic_DNA"/>
</dbReference>
<dbReference type="InterPro" id="IPR002525">
    <property type="entry name" value="Transp_IS110-like_N"/>
</dbReference>
<dbReference type="NCBIfam" id="NF033542">
    <property type="entry name" value="transpos_IS110"/>
    <property type="match status" value="1"/>
</dbReference>
<dbReference type="PANTHER" id="PTHR33055:SF13">
    <property type="entry name" value="TRANSPOSASE"/>
    <property type="match status" value="1"/>
</dbReference>
<protein>
    <submittedName>
        <fullName evidence="3">IS110 family transposase</fullName>
    </submittedName>
</protein>
<feature type="domain" description="Transposase IS116/IS110/IS902 C-terminal" evidence="2">
    <location>
        <begin position="289"/>
        <end position="373"/>
    </location>
</feature>
<evidence type="ECO:0000313" key="4">
    <source>
        <dbReference type="Proteomes" id="UP000256305"/>
    </source>
</evidence>
<dbReference type="Pfam" id="PF02371">
    <property type="entry name" value="Transposase_20"/>
    <property type="match status" value="1"/>
</dbReference>
<evidence type="ECO:0000313" key="3">
    <source>
        <dbReference type="EMBL" id="REJ06347.1"/>
    </source>
</evidence>
<gene>
    <name evidence="3" type="ORF">DYE48_18995</name>
</gene>
<dbReference type="GO" id="GO:0004803">
    <property type="term" value="F:transposase activity"/>
    <property type="evidence" value="ECO:0007669"/>
    <property type="project" value="InterPro"/>
</dbReference>
<evidence type="ECO:0000259" key="2">
    <source>
        <dbReference type="Pfam" id="PF02371"/>
    </source>
</evidence>
<proteinExistence type="predicted"/>
<dbReference type="RefSeq" id="WP_115824943.1">
    <property type="nucleotide sequence ID" value="NZ_QUAE01000027.1"/>
</dbReference>
<dbReference type="InterPro" id="IPR003346">
    <property type="entry name" value="Transposase_20"/>
</dbReference>
<name>A0A3E0J0G4_9BACI</name>
<organism evidence="3 4">
    <name type="scientific">Halobacillus trueperi</name>
    <dbReference type="NCBI Taxonomy" id="156205"/>
    <lineage>
        <taxon>Bacteria</taxon>
        <taxon>Bacillati</taxon>
        <taxon>Bacillota</taxon>
        <taxon>Bacilli</taxon>
        <taxon>Bacillales</taxon>
        <taxon>Bacillaceae</taxon>
        <taxon>Halobacillus</taxon>
    </lineage>
</organism>
<keyword evidence="4" id="KW-1185">Reference proteome</keyword>
<dbReference type="AlphaFoldDB" id="A0A3E0J0G4"/>
<evidence type="ECO:0000259" key="1">
    <source>
        <dbReference type="Pfam" id="PF01548"/>
    </source>
</evidence>
<accession>A0A3E0J0G4</accession>
<feature type="domain" description="Transposase IS110-like N-terminal" evidence="1">
    <location>
        <begin position="19"/>
        <end position="180"/>
    </location>
</feature>
<dbReference type="Proteomes" id="UP000256305">
    <property type="component" value="Unassembled WGS sequence"/>
</dbReference>
<comment type="caution">
    <text evidence="3">The sequence shown here is derived from an EMBL/GenBank/DDBJ whole genome shotgun (WGS) entry which is preliminary data.</text>
</comment>
<dbReference type="GO" id="GO:0006313">
    <property type="term" value="P:DNA transposition"/>
    <property type="evidence" value="ECO:0007669"/>
    <property type="project" value="InterPro"/>
</dbReference>
<reference evidence="3 4" key="1">
    <citation type="submission" date="2018-08" db="EMBL/GenBank/DDBJ databases">
        <title>Genome sequence of Halobacillus trueperi KCTC 3686.</title>
        <authorList>
            <person name="Cho K.H."/>
            <person name="Kwak M.-J."/>
            <person name="Kim B.-Y."/>
            <person name="Chun J."/>
        </authorList>
    </citation>
    <scope>NUCLEOTIDE SEQUENCE [LARGE SCALE GENOMIC DNA]</scope>
    <source>
        <strain evidence="3 4">KCTC 3686</strain>
    </source>
</reference>
<dbReference type="PANTHER" id="PTHR33055">
    <property type="entry name" value="TRANSPOSASE FOR INSERTION SEQUENCE ELEMENT IS1111A"/>
    <property type="match status" value="1"/>
</dbReference>
<sequence length="426" mass="49882">MNDNRNERINQITEDTLVIGIDIAKQTHYACPVDDRGRELTRKAIPFNQSRDGFESFQRQVEEWLDRYDKKHVLIGFEPTGHYWMNLGFFLLEVDLPFVQVHPMHVKKSQEFDDNLQTKNDSKDARLIAKLMVTGSFFYPRIPEGFQAELRNGFAMRWRLKKDIARLKNQMIQWLDQYFPEFKSVFKDFHKLACVTLKFTPLPEDLLRHDVEELARIYKEEGGLLRVAKKTIHEAQDVARQSIGLTEGLEIARLDMKSLVTQFLLGERQLEEVNQHMEELAKQFDEFEYLVSIPGISAHTVLDLLAETGSLTQYKNPRQLIKLAGLTLREHSSGQYKGQKTISKRGRKRLRSLLFKAILPLLRNNEAFHELYQYYITRPVNPLKKKEAMVVLCGKLLKILHGLSKHENYFHEERMKQDLHCLKQAA</sequence>
<dbReference type="Pfam" id="PF01548">
    <property type="entry name" value="DEDD_Tnp_IS110"/>
    <property type="match status" value="1"/>
</dbReference>
<dbReference type="InterPro" id="IPR047650">
    <property type="entry name" value="Transpos_IS110"/>
</dbReference>